<gene>
    <name evidence="1" type="ORF">GCM10009716_35810</name>
</gene>
<evidence type="ECO:0000313" key="1">
    <source>
        <dbReference type="EMBL" id="GAA1924375.1"/>
    </source>
</evidence>
<comment type="caution">
    <text evidence="1">The sequence shown here is derived from an EMBL/GenBank/DDBJ whole genome shotgun (WGS) entry which is preliminary data.</text>
</comment>
<evidence type="ECO:0000313" key="2">
    <source>
        <dbReference type="Proteomes" id="UP001501303"/>
    </source>
</evidence>
<dbReference type="EMBL" id="BAAAMJ010000038">
    <property type="protein sequence ID" value="GAA1924375.1"/>
    <property type="molecule type" value="Genomic_DNA"/>
</dbReference>
<dbReference type="Proteomes" id="UP001501303">
    <property type="component" value="Unassembled WGS sequence"/>
</dbReference>
<sequence>MSSSDPKDANVFTISRASDFRDLCDRFGSADSQGPPTIDWPRVAETYHAVHLTFTGLILSQGVPVETRLGTMMLRGWDSESTAWLRLPPPSRLGRHFAPA</sequence>
<keyword evidence="2" id="KW-1185">Reference proteome</keyword>
<proteinExistence type="predicted"/>
<name>A0ABN2PKP5_9ACTN</name>
<organism evidence="1 2">
    <name type="scientific">Streptomyces sodiiphilus</name>
    <dbReference type="NCBI Taxonomy" id="226217"/>
    <lineage>
        <taxon>Bacteria</taxon>
        <taxon>Bacillati</taxon>
        <taxon>Actinomycetota</taxon>
        <taxon>Actinomycetes</taxon>
        <taxon>Kitasatosporales</taxon>
        <taxon>Streptomycetaceae</taxon>
        <taxon>Streptomyces</taxon>
    </lineage>
</organism>
<accession>A0ABN2PKP5</accession>
<protein>
    <submittedName>
        <fullName evidence="1">Uncharacterized protein</fullName>
    </submittedName>
</protein>
<reference evidence="1 2" key="1">
    <citation type="journal article" date="2019" name="Int. J. Syst. Evol. Microbiol.">
        <title>The Global Catalogue of Microorganisms (GCM) 10K type strain sequencing project: providing services to taxonomists for standard genome sequencing and annotation.</title>
        <authorList>
            <consortium name="The Broad Institute Genomics Platform"/>
            <consortium name="The Broad Institute Genome Sequencing Center for Infectious Disease"/>
            <person name="Wu L."/>
            <person name="Ma J."/>
        </authorList>
    </citation>
    <scope>NUCLEOTIDE SEQUENCE [LARGE SCALE GENOMIC DNA]</scope>
    <source>
        <strain evidence="1 2">JCM 13581</strain>
    </source>
</reference>